<dbReference type="Proteomes" id="UP000325395">
    <property type="component" value="Unassembled WGS sequence"/>
</dbReference>
<reference evidence="1 2" key="1">
    <citation type="submission" date="2019-04" db="EMBL/GenBank/DDBJ databases">
        <authorList>
            <consortium name="DOE Joint Genome Institute"/>
            <person name="Mondo S."/>
            <person name="Kjaerbolling I."/>
            <person name="Vesth T."/>
            <person name="Frisvad J.C."/>
            <person name="Nybo J.L."/>
            <person name="Theobald S."/>
            <person name="Kildgaard S."/>
            <person name="Isbrandt T."/>
            <person name="Kuo A."/>
            <person name="Sato A."/>
            <person name="Lyhne E.K."/>
            <person name="Kogle M.E."/>
            <person name="Wiebenga A."/>
            <person name="Kun R.S."/>
            <person name="Lubbers R.J."/>
            <person name="Makela M.R."/>
            <person name="Barry K."/>
            <person name="Chovatia M."/>
            <person name="Clum A."/>
            <person name="Daum C."/>
            <person name="Haridas S."/>
            <person name="He G."/>
            <person name="LaButti K."/>
            <person name="Lipzen A."/>
            <person name="Riley R."/>
            <person name="Salamov A."/>
            <person name="Simmons B.A."/>
            <person name="Magnuson J.K."/>
            <person name="Henrissat B."/>
            <person name="Mortensen U.H."/>
            <person name="Larsen T.O."/>
            <person name="Devries R.P."/>
            <person name="Grigoriev I.V."/>
            <person name="Machida M."/>
            <person name="Baker S.E."/>
            <person name="Andersen M.R."/>
            <person name="Cantor M.N."/>
            <person name="Hua S.X."/>
        </authorList>
    </citation>
    <scope>NUCLEOTIDE SEQUENCE [LARGE SCALE GENOMIC DNA]</scope>
    <source>
        <strain evidence="1 2">CBS 117616</strain>
    </source>
</reference>
<protein>
    <submittedName>
        <fullName evidence="1">Uncharacterized protein</fullName>
    </submittedName>
</protein>
<organism evidence="1 2">
    <name type="scientific">Aspergillus pseudocaelatus</name>
    <dbReference type="NCBI Taxonomy" id="1825620"/>
    <lineage>
        <taxon>Eukaryota</taxon>
        <taxon>Fungi</taxon>
        <taxon>Dikarya</taxon>
        <taxon>Ascomycota</taxon>
        <taxon>Pezizomycotina</taxon>
        <taxon>Eurotiomycetes</taxon>
        <taxon>Eurotiomycetidae</taxon>
        <taxon>Eurotiales</taxon>
        <taxon>Aspergillaceae</taxon>
        <taxon>Aspergillus</taxon>
        <taxon>Aspergillus subgen. Circumdati</taxon>
    </lineage>
</organism>
<evidence type="ECO:0000313" key="1">
    <source>
        <dbReference type="EMBL" id="KAE8420020.1"/>
    </source>
</evidence>
<proteinExistence type="predicted"/>
<dbReference type="SUPFAM" id="SSF53850">
    <property type="entry name" value="Periplasmic binding protein-like II"/>
    <property type="match status" value="1"/>
</dbReference>
<sequence length="289" mass="32982">MSPDRITALSPQYKSEEDGVIVYGCCRWEFVLVQSCFVTSKLGQILHPSPNFQITTGILSKLIDSSDIGKSLWTNCLELDLVTGKIHYLVHYLLRRAVPEYKECSDTVYIKSGLKFIYIDQLLLGSIIEIRPSRRKDLVQHNWPYLKIVECIDNIEIPTFFNTCVDKLDISFFPFSCILLATARLLGLSLGHRITHHLEFNIFLMQWREIAERAMLRCLWGGYLFTSGCDSSRGNLSWRAMVLYIEVMSGTVAEDVSNIRCDEIAKQPGITVASIFLRKGARSLIPEQF</sequence>
<name>A0ABQ6WSK7_9EURO</name>
<dbReference type="EMBL" id="ML735712">
    <property type="protein sequence ID" value="KAE8420020.1"/>
    <property type="molecule type" value="Genomic_DNA"/>
</dbReference>
<keyword evidence="2" id="KW-1185">Reference proteome</keyword>
<gene>
    <name evidence="1" type="ORF">BDV36DRAFT_281804</name>
</gene>
<evidence type="ECO:0000313" key="2">
    <source>
        <dbReference type="Proteomes" id="UP000325395"/>
    </source>
</evidence>
<dbReference type="Gene3D" id="3.40.190.10">
    <property type="entry name" value="Periplasmic binding protein-like II"/>
    <property type="match status" value="2"/>
</dbReference>
<accession>A0ABQ6WSK7</accession>